<dbReference type="EMBL" id="MU006216">
    <property type="protein sequence ID" value="KAF2833106.1"/>
    <property type="molecule type" value="Genomic_DNA"/>
</dbReference>
<dbReference type="AlphaFoldDB" id="A0A6A7AIQ1"/>
<reference evidence="1" key="1">
    <citation type="journal article" date="2020" name="Stud. Mycol.">
        <title>101 Dothideomycetes genomes: a test case for predicting lifestyles and emergence of pathogens.</title>
        <authorList>
            <person name="Haridas S."/>
            <person name="Albert R."/>
            <person name="Binder M."/>
            <person name="Bloem J."/>
            <person name="Labutti K."/>
            <person name="Salamov A."/>
            <person name="Andreopoulos B."/>
            <person name="Baker S."/>
            <person name="Barry K."/>
            <person name="Bills G."/>
            <person name="Bluhm B."/>
            <person name="Cannon C."/>
            <person name="Castanera R."/>
            <person name="Culley D."/>
            <person name="Daum C."/>
            <person name="Ezra D."/>
            <person name="Gonzalez J."/>
            <person name="Henrissat B."/>
            <person name="Kuo A."/>
            <person name="Liang C."/>
            <person name="Lipzen A."/>
            <person name="Lutzoni F."/>
            <person name="Magnuson J."/>
            <person name="Mondo S."/>
            <person name="Nolan M."/>
            <person name="Ohm R."/>
            <person name="Pangilinan J."/>
            <person name="Park H.-J."/>
            <person name="Ramirez L."/>
            <person name="Alfaro M."/>
            <person name="Sun H."/>
            <person name="Tritt A."/>
            <person name="Yoshinaga Y."/>
            <person name="Zwiers L.-H."/>
            <person name="Turgeon B."/>
            <person name="Goodwin S."/>
            <person name="Spatafora J."/>
            <person name="Crous P."/>
            <person name="Grigoriev I."/>
        </authorList>
    </citation>
    <scope>NUCLEOTIDE SEQUENCE</scope>
    <source>
        <strain evidence="1">CBS 113818</strain>
    </source>
</reference>
<protein>
    <submittedName>
        <fullName evidence="1">Uncharacterized protein</fullName>
    </submittedName>
</protein>
<name>A0A6A7AIQ1_9PLEO</name>
<dbReference type="OrthoDB" id="3801271at2759"/>
<accession>A0A6A7AIQ1</accession>
<keyword evidence="2" id="KW-1185">Reference proteome</keyword>
<sequence>MTDSTLFLSHVDGDKARDFAHTNESIVIYENRDTDDQHGIAFDRDRREHHPTRLSKNALHSMCRTSKYHRNLSESYLYRDLEFFHSQHTSMFVLFRILLDRPEIAVHTRSLTSCARFGEQLQMVELSKDHLEALWTNIGAIKDSIKRITESHLTELALRWLGTLLANRASIDAMLAFYLCHAFNIEHIILRGFGLDITHGVLDLGRTNYTTRDNGSVEKVEGALGAAVAKQSHNTCPYPFQKFKSLSMIEVVNAPIFPSLESLQLSEWYDEVSLLLPTWGAGVRTCLSRLELINVNINVPCLELVLASNRFCSLKELVAREVECGEEWGSWTDYDFSRLSRVMTTNLPGVQKFEWSQKNDLVGDRLHPFGSFQGLSELVDLTLDVELMTPRIFNHPILEPWGRPAHLLEPQELLPLGLERLYVTNISVTALNELCDTRTGHANWTEALRFVKRLSDAHGLKIFQVSIRMETWEDIEDSEDIDGMKTVELGESCRTFLSAMVDILHAMGTEMRVWRQERNFSKKLLYEYGFSAPFPHWSDVKR</sequence>
<evidence type="ECO:0000313" key="2">
    <source>
        <dbReference type="Proteomes" id="UP000799424"/>
    </source>
</evidence>
<organism evidence="1 2">
    <name type="scientific">Ophiobolus disseminans</name>
    <dbReference type="NCBI Taxonomy" id="1469910"/>
    <lineage>
        <taxon>Eukaryota</taxon>
        <taxon>Fungi</taxon>
        <taxon>Dikarya</taxon>
        <taxon>Ascomycota</taxon>
        <taxon>Pezizomycotina</taxon>
        <taxon>Dothideomycetes</taxon>
        <taxon>Pleosporomycetidae</taxon>
        <taxon>Pleosporales</taxon>
        <taxon>Pleosporineae</taxon>
        <taxon>Phaeosphaeriaceae</taxon>
        <taxon>Ophiobolus</taxon>
    </lineage>
</organism>
<dbReference type="Proteomes" id="UP000799424">
    <property type="component" value="Unassembled WGS sequence"/>
</dbReference>
<gene>
    <name evidence="1" type="ORF">CC86DRAFT_450907</name>
</gene>
<proteinExistence type="predicted"/>
<evidence type="ECO:0000313" key="1">
    <source>
        <dbReference type="EMBL" id="KAF2833106.1"/>
    </source>
</evidence>